<dbReference type="PRINTS" id="PR00781">
    <property type="entry name" value="LIPOSIGPTASE"/>
</dbReference>
<evidence type="ECO:0000313" key="13">
    <source>
        <dbReference type="Proteomes" id="UP000657421"/>
    </source>
</evidence>
<reference evidence="12 13" key="1">
    <citation type="submission" date="2020-08" db="EMBL/GenBank/DDBJ databases">
        <title>Genome public.</title>
        <authorList>
            <person name="Liu C."/>
            <person name="Sun Q."/>
        </authorList>
    </citation>
    <scope>NUCLEOTIDE SEQUENCE [LARGE SCALE GENOMIC DNA]</scope>
    <source>
        <strain evidence="12 13">NSJ-46</strain>
    </source>
</reference>
<sequence length="161" mass="18915">MNKTKRYYLFALAELTVLVLLDQLSKYAAVLYLKNQSGIILIPGIFELYYLENRGAAWGLLENARFFFLITAVILTGLIFFYYRKLPLEHHWNLSRFLMIMLASGAVGNAIDRFLHGYVIDFLYFSAINFPVFNVADCYVTLSIALFLFFYRKEVYEWIRN</sequence>
<dbReference type="PROSITE" id="PS00855">
    <property type="entry name" value="SPASE_II"/>
    <property type="match status" value="1"/>
</dbReference>
<feature type="transmembrane region" description="Helical" evidence="9">
    <location>
        <begin position="63"/>
        <end position="82"/>
    </location>
</feature>
<evidence type="ECO:0000256" key="5">
    <source>
        <dbReference type="ARBA" id="ARBA00022750"/>
    </source>
</evidence>
<dbReference type="PANTHER" id="PTHR33695:SF1">
    <property type="entry name" value="LIPOPROTEIN SIGNAL PEPTIDASE"/>
    <property type="match status" value="1"/>
</dbReference>
<evidence type="ECO:0000256" key="1">
    <source>
        <dbReference type="ARBA" id="ARBA00006139"/>
    </source>
</evidence>
<evidence type="ECO:0000256" key="2">
    <source>
        <dbReference type="ARBA" id="ARBA00022475"/>
    </source>
</evidence>
<dbReference type="HAMAP" id="MF_00161">
    <property type="entry name" value="LspA"/>
    <property type="match status" value="1"/>
</dbReference>
<organism evidence="12 13">
    <name type="scientific">Jingyaoa shaoxingensis</name>
    <dbReference type="NCBI Taxonomy" id="2763671"/>
    <lineage>
        <taxon>Bacteria</taxon>
        <taxon>Bacillati</taxon>
        <taxon>Bacillota</taxon>
        <taxon>Clostridia</taxon>
        <taxon>Lachnospirales</taxon>
        <taxon>Lachnospiraceae</taxon>
        <taxon>Jingyaoa</taxon>
    </lineage>
</organism>
<comment type="similarity">
    <text evidence="1 9 11">Belongs to the peptidase A8 family.</text>
</comment>
<evidence type="ECO:0000256" key="9">
    <source>
        <dbReference type="HAMAP-Rule" id="MF_00161"/>
    </source>
</evidence>
<evidence type="ECO:0000256" key="10">
    <source>
        <dbReference type="RuleBase" id="RU000594"/>
    </source>
</evidence>
<evidence type="ECO:0000256" key="3">
    <source>
        <dbReference type="ARBA" id="ARBA00022670"/>
    </source>
</evidence>
<dbReference type="Pfam" id="PF01252">
    <property type="entry name" value="Peptidase_A8"/>
    <property type="match status" value="1"/>
</dbReference>
<gene>
    <name evidence="9 12" type="primary">lspA</name>
    <name evidence="12" type="ORF">H8716_03980</name>
</gene>
<feature type="active site" evidence="9">
    <location>
        <position position="137"/>
    </location>
</feature>
<dbReference type="PANTHER" id="PTHR33695">
    <property type="entry name" value="LIPOPROTEIN SIGNAL PEPTIDASE"/>
    <property type="match status" value="1"/>
</dbReference>
<keyword evidence="7 9" id="KW-1133">Transmembrane helix</keyword>
<comment type="subcellular location">
    <subcellularLocation>
        <location evidence="9">Cell membrane</location>
        <topology evidence="9">Multi-pass membrane protein</topology>
    </subcellularLocation>
</comment>
<evidence type="ECO:0000256" key="8">
    <source>
        <dbReference type="ARBA" id="ARBA00023136"/>
    </source>
</evidence>
<name>A0ABR7N768_9FIRM</name>
<dbReference type="NCBIfam" id="TIGR00077">
    <property type="entry name" value="lspA"/>
    <property type="match status" value="1"/>
</dbReference>
<dbReference type="RefSeq" id="WP_249307232.1">
    <property type="nucleotide sequence ID" value="NZ_JACRSZ010000003.1"/>
</dbReference>
<dbReference type="EMBL" id="JACRSZ010000003">
    <property type="protein sequence ID" value="MBC8572246.1"/>
    <property type="molecule type" value="Genomic_DNA"/>
</dbReference>
<keyword evidence="8 9" id="KW-0472">Membrane</keyword>
<dbReference type="Proteomes" id="UP000657421">
    <property type="component" value="Unassembled WGS sequence"/>
</dbReference>
<comment type="function">
    <text evidence="9 10">This protein specifically catalyzes the removal of signal peptides from prolipoproteins.</text>
</comment>
<protein>
    <recommendedName>
        <fullName evidence="9">Lipoprotein signal peptidase</fullName>
        <ecNumber evidence="9">3.4.23.36</ecNumber>
    </recommendedName>
    <alternativeName>
        <fullName evidence="9">Prolipoprotein signal peptidase</fullName>
    </alternativeName>
    <alternativeName>
        <fullName evidence="9">Signal peptidase II</fullName>
        <shortName evidence="9">SPase II</shortName>
    </alternativeName>
</protein>
<keyword evidence="5 9" id="KW-0064">Aspartyl protease</keyword>
<feature type="transmembrane region" description="Helical" evidence="9">
    <location>
        <begin position="123"/>
        <end position="151"/>
    </location>
</feature>
<evidence type="ECO:0000256" key="11">
    <source>
        <dbReference type="RuleBase" id="RU004181"/>
    </source>
</evidence>
<keyword evidence="6 9" id="KW-0378">Hydrolase</keyword>
<comment type="caution">
    <text evidence="12">The sequence shown here is derived from an EMBL/GenBank/DDBJ whole genome shotgun (WGS) entry which is preliminary data.</text>
</comment>
<comment type="pathway">
    <text evidence="9">Protein modification; lipoprotein biosynthesis (signal peptide cleavage).</text>
</comment>
<proteinExistence type="inferred from homology"/>
<keyword evidence="3 9" id="KW-0645">Protease</keyword>
<dbReference type="EC" id="3.4.23.36" evidence="9"/>
<evidence type="ECO:0000256" key="4">
    <source>
        <dbReference type="ARBA" id="ARBA00022692"/>
    </source>
</evidence>
<evidence type="ECO:0000256" key="7">
    <source>
        <dbReference type="ARBA" id="ARBA00022989"/>
    </source>
</evidence>
<keyword evidence="4 9" id="KW-0812">Transmembrane</keyword>
<keyword evidence="13" id="KW-1185">Reference proteome</keyword>
<evidence type="ECO:0000256" key="6">
    <source>
        <dbReference type="ARBA" id="ARBA00022801"/>
    </source>
</evidence>
<accession>A0ABR7N768</accession>
<dbReference type="GO" id="GO:0004190">
    <property type="term" value="F:aspartic-type endopeptidase activity"/>
    <property type="evidence" value="ECO:0007669"/>
    <property type="project" value="UniProtKB-EC"/>
</dbReference>
<comment type="catalytic activity">
    <reaction evidence="9 10">
        <text>Release of signal peptides from bacterial membrane prolipoproteins. Hydrolyzes -Xaa-Yaa-Zaa-|-(S,diacylglyceryl)Cys-, in which Xaa is hydrophobic (preferably Leu), and Yaa (Ala or Ser) and Zaa (Gly or Ala) have small, neutral side chains.</text>
        <dbReference type="EC" id="3.4.23.36"/>
    </reaction>
</comment>
<feature type="active site" evidence="9">
    <location>
        <position position="121"/>
    </location>
</feature>
<dbReference type="InterPro" id="IPR001872">
    <property type="entry name" value="Peptidase_A8"/>
</dbReference>
<keyword evidence="2 9" id="KW-1003">Cell membrane</keyword>
<feature type="transmembrane region" description="Helical" evidence="9">
    <location>
        <begin position="94"/>
        <end position="111"/>
    </location>
</feature>
<evidence type="ECO:0000313" key="12">
    <source>
        <dbReference type="EMBL" id="MBC8572246.1"/>
    </source>
</evidence>
<feature type="transmembrane region" description="Helical" evidence="9">
    <location>
        <begin position="31"/>
        <end position="51"/>
    </location>
</feature>